<dbReference type="Pfam" id="PF00015">
    <property type="entry name" value="MCPsignal"/>
    <property type="match status" value="1"/>
</dbReference>
<accession>A0A1I5RVK3</accession>
<evidence type="ECO:0000256" key="2">
    <source>
        <dbReference type="PROSITE-ProRule" id="PRU00284"/>
    </source>
</evidence>
<evidence type="ECO:0000313" key="4">
    <source>
        <dbReference type="EMBL" id="SFP62538.1"/>
    </source>
</evidence>
<dbReference type="GO" id="GO:0007165">
    <property type="term" value="P:signal transduction"/>
    <property type="evidence" value="ECO:0007669"/>
    <property type="project" value="UniProtKB-KW"/>
</dbReference>
<dbReference type="SUPFAM" id="SSF58104">
    <property type="entry name" value="Methyl-accepting chemotaxis protein (MCP) signaling domain"/>
    <property type="match status" value="1"/>
</dbReference>
<name>A0A1I5RVK3_9BACT</name>
<dbReference type="PROSITE" id="PS50111">
    <property type="entry name" value="CHEMOTAXIS_TRANSDUC_2"/>
    <property type="match status" value="1"/>
</dbReference>
<dbReference type="AlphaFoldDB" id="A0A1I5RVK3"/>
<organism evidence="4 5">
    <name type="scientific">Hydrogenimonas thermophila</name>
    <dbReference type="NCBI Taxonomy" id="223786"/>
    <lineage>
        <taxon>Bacteria</taxon>
        <taxon>Pseudomonadati</taxon>
        <taxon>Campylobacterota</taxon>
        <taxon>Epsilonproteobacteria</taxon>
        <taxon>Campylobacterales</taxon>
        <taxon>Hydrogenimonadaceae</taxon>
        <taxon>Hydrogenimonas</taxon>
    </lineage>
</organism>
<keyword evidence="1 2" id="KW-0807">Transducer</keyword>
<reference evidence="4 5" key="1">
    <citation type="submission" date="2016-10" db="EMBL/GenBank/DDBJ databases">
        <authorList>
            <person name="de Groot N.N."/>
        </authorList>
    </citation>
    <scope>NUCLEOTIDE SEQUENCE [LARGE SCALE GENOMIC DNA]</scope>
    <source>
        <strain evidence="4 5">EP1-55-1</strain>
    </source>
</reference>
<dbReference type="EMBL" id="FOXB01000029">
    <property type="protein sequence ID" value="SFP62538.1"/>
    <property type="molecule type" value="Genomic_DNA"/>
</dbReference>
<dbReference type="PANTHER" id="PTHR32089">
    <property type="entry name" value="METHYL-ACCEPTING CHEMOTAXIS PROTEIN MCPB"/>
    <property type="match status" value="1"/>
</dbReference>
<dbReference type="PANTHER" id="PTHR32089:SF112">
    <property type="entry name" value="LYSOZYME-LIKE PROTEIN-RELATED"/>
    <property type="match status" value="1"/>
</dbReference>
<gene>
    <name evidence="4" type="ORF">SAMN05216234_1294</name>
</gene>
<proteinExistence type="predicted"/>
<dbReference type="InterPro" id="IPR004089">
    <property type="entry name" value="MCPsignal_dom"/>
</dbReference>
<keyword evidence="5" id="KW-1185">Reference proteome</keyword>
<feature type="domain" description="Methyl-accepting transducer" evidence="3">
    <location>
        <begin position="106"/>
        <end position="355"/>
    </location>
</feature>
<dbReference type="Gene3D" id="1.10.287.950">
    <property type="entry name" value="Methyl-accepting chemotaxis protein"/>
    <property type="match status" value="1"/>
</dbReference>
<dbReference type="Proteomes" id="UP000199227">
    <property type="component" value="Unassembled WGS sequence"/>
</dbReference>
<dbReference type="OrthoDB" id="5318642at2"/>
<protein>
    <submittedName>
        <fullName evidence="4">Methyl-accepting chemotaxis protein</fullName>
    </submittedName>
</protein>
<dbReference type="STRING" id="223786.SAMN05216234_1294"/>
<evidence type="ECO:0000313" key="5">
    <source>
        <dbReference type="Proteomes" id="UP000199227"/>
    </source>
</evidence>
<evidence type="ECO:0000259" key="3">
    <source>
        <dbReference type="PROSITE" id="PS50111"/>
    </source>
</evidence>
<evidence type="ECO:0000256" key="1">
    <source>
        <dbReference type="ARBA" id="ARBA00023224"/>
    </source>
</evidence>
<dbReference type="GO" id="GO:0016020">
    <property type="term" value="C:membrane"/>
    <property type="evidence" value="ECO:0007669"/>
    <property type="project" value="InterPro"/>
</dbReference>
<sequence>MVHMLFFRMRIIHWVGIFLLLLNAFLFTDNIIGTIVQIVIAVVILLHDIDEKINGVDITKKTISYLQNMKLSEPLTIDAKFSKEYNDLIEAVNNFREKILAVIDLNDLIRDTEYISQKIDHLSIKIDESMKKTDNISKEIIESLQLATDESKKNIEYSEILQKEISKTGEMISDTQKDINVLDENVHMYYEKNLEVREQLKSLSDTTVQIKEILGIISDIAEQTNLLALNAAIEAARAGEHGRGFAVVADEVRNLAEKTQKSLGEINITINTIVQSVEDVSSKMESNAESMSHLVEISKNSYSKLKDANENITYVNNLSKEDTANSKIIDNEVIKSKNAVEILYEQLHEDIDQIKESHQFINTLTRKIAMLKQHISTI</sequence>
<dbReference type="SMART" id="SM00283">
    <property type="entry name" value="MA"/>
    <property type="match status" value="1"/>
</dbReference>